<dbReference type="Proteomes" id="UP000682733">
    <property type="component" value="Unassembled WGS sequence"/>
</dbReference>
<gene>
    <name evidence="2" type="ORF">GPM918_LOCUS5685</name>
    <name evidence="3" type="ORF">OVA965_LOCUS9740</name>
    <name evidence="4" type="ORF">SRO942_LOCUS5685</name>
    <name evidence="5" type="ORF">TMI583_LOCUS9736</name>
</gene>
<dbReference type="EMBL" id="CAJNOQ010000834">
    <property type="protein sequence ID" value="CAF0843417.1"/>
    <property type="molecule type" value="Genomic_DNA"/>
</dbReference>
<dbReference type="OrthoDB" id="10033467at2759"/>
<evidence type="ECO:0000256" key="1">
    <source>
        <dbReference type="SAM" id="Phobius"/>
    </source>
</evidence>
<keyword evidence="1" id="KW-0472">Membrane</keyword>
<evidence type="ECO:0000313" key="6">
    <source>
        <dbReference type="Proteomes" id="UP000663829"/>
    </source>
</evidence>
<dbReference type="AlphaFoldDB" id="A0A813VVV1"/>
<keyword evidence="1" id="KW-1133">Transmembrane helix</keyword>
<dbReference type="Proteomes" id="UP000677228">
    <property type="component" value="Unassembled WGS sequence"/>
</dbReference>
<evidence type="ECO:0000313" key="2">
    <source>
        <dbReference type="EMBL" id="CAF0843417.1"/>
    </source>
</evidence>
<sequence length="188" mass="21751">MPRFQPLLRLTNTLHGNRRYRLHTTQLIVLVIIIFLCLTLLAGHYLPDATKNVDFADIIKRHKTDFKDVFVPPIPKPPLHLRSGRILNEHNHSIHLHDQQEILKAKIDRAKIVDTLDAPDLKPKTSTLSSIIEDEIDQTKLNDTNDIGDSEQPFSIENLTQLFGKMSIEKLEKIKSPRFRREKVREVS</sequence>
<dbReference type="EMBL" id="CAJNOK010003492">
    <property type="protein sequence ID" value="CAF0903404.1"/>
    <property type="molecule type" value="Genomic_DNA"/>
</dbReference>
<accession>A0A813VVV1</accession>
<dbReference type="EMBL" id="CAJOBC010000834">
    <property type="protein sequence ID" value="CAF3630838.1"/>
    <property type="molecule type" value="Genomic_DNA"/>
</dbReference>
<feature type="transmembrane region" description="Helical" evidence="1">
    <location>
        <begin position="27"/>
        <end position="46"/>
    </location>
</feature>
<dbReference type="Proteomes" id="UP000681722">
    <property type="component" value="Unassembled WGS sequence"/>
</dbReference>
<evidence type="ECO:0000313" key="5">
    <source>
        <dbReference type="EMBL" id="CAF3683663.1"/>
    </source>
</evidence>
<evidence type="ECO:0000313" key="4">
    <source>
        <dbReference type="EMBL" id="CAF3630838.1"/>
    </source>
</evidence>
<comment type="caution">
    <text evidence="2">The sequence shown here is derived from an EMBL/GenBank/DDBJ whole genome shotgun (WGS) entry which is preliminary data.</text>
</comment>
<evidence type="ECO:0000313" key="3">
    <source>
        <dbReference type="EMBL" id="CAF0903404.1"/>
    </source>
</evidence>
<dbReference type="Proteomes" id="UP000663829">
    <property type="component" value="Unassembled WGS sequence"/>
</dbReference>
<keyword evidence="1" id="KW-0812">Transmembrane</keyword>
<keyword evidence="6" id="KW-1185">Reference proteome</keyword>
<protein>
    <submittedName>
        <fullName evidence="2">Uncharacterized protein</fullName>
    </submittedName>
</protein>
<reference evidence="2" key="1">
    <citation type="submission" date="2021-02" db="EMBL/GenBank/DDBJ databases">
        <authorList>
            <person name="Nowell W R."/>
        </authorList>
    </citation>
    <scope>NUCLEOTIDE SEQUENCE</scope>
</reference>
<proteinExistence type="predicted"/>
<dbReference type="EMBL" id="CAJOBA010003493">
    <property type="protein sequence ID" value="CAF3683663.1"/>
    <property type="molecule type" value="Genomic_DNA"/>
</dbReference>
<name>A0A813VVV1_9BILA</name>
<organism evidence="2 6">
    <name type="scientific">Didymodactylos carnosus</name>
    <dbReference type="NCBI Taxonomy" id="1234261"/>
    <lineage>
        <taxon>Eukaryota</taxon>
        <taxon>Metazoa</taxon>
        <taxon>Spiralia</taxon>
        <taxon>Gnathifera</taxon>
        <taxon>Rotifera</taxon>
        <taxon>Eurotatoria</taxon>
        <taxon>Bdelloidea</taxon>
        <taxon>Philodinida</taxon>
        <taxon>Philodinidae</taxon>
        <taxon>Didymodactylos</taxon>
    </lineage>
</organism>